<dbReference type="GO" id="GO:0016878">
    <property type="term" value="F:acid-thiol ligase activity"/>
    <property type="evidence" value="ECO:0007669"/>
    <property type="project" value="UniProtKB-ARBA"/>
</dbReference>
<feature type="domain" description="AMP-binding enzyme C-terminal" evidence="4">
    <location>
        <begin position="425"/>
        <end position="500"/>
    </location>
</feature>
<dbReference type="RefSeq" id="WP_198569406.1">
    <property type="nucleotide sequence ID" value="NZ_CP066167.1"/>
</dbReference>
<proteinExistence type="inferred from homology"/>
<dbReference type="FunFam" id="3.30.300.30:FF:000008">
    <property type="entry name" value="2,3-dihydroxybenzoate-AMP ligase"/>
    <property type="match status" value="1"/>
</dbReference>
<dbReference type="EMBL" id="CP066167">
    <property type="protein sequence ID" value="QQD17907.1"/>
    <property type="molecule type" value="Genomic_DNA"/>
</dbReference>
<evidence type="ECO:0000313" key="6">
    <source>
        <dbReference type="Proteomes" id="UP000596063"/>
    </source>
</evidence>
<evidence type="ECO:0000256" key="1">
    <source>
        <dbReference type="ARBA" id="ARBA00006432"/>
    </source>
</evidence>
<protein>
    <submittedName>
        <fullName evidence="5">Long-chain-fatty-acid--CoA ligase</fullName>
    </submittedName>
</protein>
<gene>
    <name evidence="5" type="ORF">I6N98_16435</name>
</gene>
<dbReference type="InterPro" id="IPR045851">
    <property type="entry name" value="AMP-bd_C_sf"/>
</dbReference>
<dbReference type="PANTHER" id="PTHR43767">
    <property type="entry name" value="LONG-CHAIN-FATTY-ACID--COA LIGASE"/>
    <property type="match status" value="1"/>
</dbReference>
<dbReference type="SUPFAM" id="SSF56801">
    <property type="entry name" value="Acetyl-CoA synthetase-like"/>
    <property type="match status" value="1"/>
</dbReference>
<dbReference type="CDD" id="cd17631">
    <property type="entry name" value="FACL_FadD13-like"/>
    <property type="match status" value="1"/>
</dbReference>
<keyword evidence="6" id="KW-1185">Reference proteome</keyword>
<comment type="similarity">
    <text evidence="1">Belongs to the ATP-dependent AMP-binding enzyme family.</text>
</comment>
<dbReference type="Gene3D" id="3.40.50.12780">
    <property type="entry name" value="N-terminal domain of ligase-like"/>
    <property type="match status" value="1"/>
</dbReference>
<evidence type="ECO:0000256" key="2">
    <source>
        <dbReference type="ARBA" id="ARBA00022598"/>
    </source>
</evidence>
<feature type="domain" description="AMP-dependent synthetase/ligase" evidence="3">
    <location>
        <begin position="7"/>
        <end position="375"/>
    </location>
</feature>
<dbReference type="KEGG" id="snan:I6N98_16435"/>
<dbReference type="Pfam" id="PF13193">
    <property type="entry name" value="AMP-binding_C"/>
    <property type="match status" value="1"/>
</dbReference>
<evidence type="ECO:0000259" key="3">
    <source>
        <dbReference type="Pfam" id="PF00501"/>
    </source>
</evidence>
<dbReference type="InterPro" id="IPR042099">
    <property type="entry name" value="ANL_N_sf"/>
</dbReference>
<dbReference type="PANTHER" id="PTHR43767:SF1">
    <property type="entry name" value="NONRIBOSOMAL PEPTIDE SYNTHASE PES1 (EUROFUNG)-RELATED"/>
    <property type="match status" value="1"/>
</dbReference>
<dbReference type="NCBIfam" id="NF004837">
    <property type="entry name" value="PRK06187.1"/>
    <property type="match status" value="1"/>
</dbReference>
<dbReference type="InterPro" id="IPR050237">
    <property type="entry name" value="ATP-dep_AMP-bd_enzyme"/>
</dbReference>
<reference evidence="5 6" key="1">
    <citation type="submission" date="2020-12" db="EMBL/GenBank/DDBJ databases">
        <authorList>
            <person name="Shan Y."/>
        </authorList>
    </citation>
    <scope>NUCLEOTIDE SEQUENCE [LARGE SCALE GENOMIC DNA]</scope>
    <source>
        <strain evidence="6">csc3.9</strain>
    </source>
</reference>
<organism evidence="5 6">
    <name type="scientific">Spongiibacter nanhainus</name>
    <dbReference type="NCBI Taxonomy" id="2794344"/>
    <lineage>
        <taxon>Bacteria</taxon>
        <taxon>Pseudomonadati</taxon>
        <taxon>Pseudomonadota</taxon>
        <taxon>Gammaproteobacteria</taxon>
        <taxon>Cellvibrionales</taxon>
        <taxon>Spongiibacteraceae</taxon>
        <taxon>Spongiibacter</taxon>
    </lineage>
</organism>
<evidence type="ECO:0000313" key="5">
    <source>
        <dbReference type="EMBL" id="QQD17907.1"/>
    </source>
</evidence>
<name>A0A7T4R065_9GAMM</name>
<dbReference type="AlphaFoldDB" id="A0A7T4R065"/>
<dbReference type="Proteomes" id="UP000596063">
    <property type="component" value="Chromosome"/>
</dbReference>
<dbReference type="InterPro" id="IPR025110">
    <property type="entry name" value="AMP-bd_C"/>
</dbReference>
<sequence>MQVHELFDYHATQRPDDCCLIFNGEKLSYGTVGDMARTIAAGLAAEGVQAGHRVAILCQNCPEYLAFLMACSQLGAVAVPLNYRLAPAEIAYVLADAQVHLLLNPDTELEPLLLSLLDSDDEAPRCIAHTERAALSWDEWLSNASGKSFTAVDQGPEAFLQLYTSGTTGHPKGVVLSHANLVSLFTISTVSAPHKAGADTVDLVSAPNFHIGGSGTLLLPIMAGGSVVLHKTFDPFALVNDVEQYKVDHMFIVPAMILAVISMVPDLDKRDFSHLKQIMYGASPITTDLLEQALKIFQCDFAQVYGMTETTGSIVMLTPADHQRALKDKPELLQSCGRPQAGVAVKICDPDGKELPAGETGELWIRSGSNMLEYYNNEGATAETLINGWIRTGDSGVKDEEGFLYLRDRIKDMIVSGGENIYPIEIENVLSRHPAIADVAVVGIPNEKYGEAPLACVALKPEQSLSEDEMIDYCRDKLAGYKIPRQLQIMEALPRNPSGKILKKELRAPHWEGKERNI</sequence>
<dbReference type="InterPro" id="IPR000873">
    <property type="entry name" value="AMP-dep_synth/lig_dom"/>
</dbReference>
<evidence type="ECO:0000259" key="4">
    <source>
        <dbReference type="Pfam" id="PF13193"/>
    </source>
</evidence>
<accession>A0A7T4R065</accession>
<dbReference type="Pfam" id="PF00501">
    <property type="entry name" value="AMP-binding"/>
    <property type="match status" value="1"/>
</dbReference>
<dbReference type="Gene3D" id="3.30.300.30">
    <property type="match status" value="1"/>
</dbReference>
<keyword evidence="2 5" id="KW-0436">Ligase</keyword>